<evidence type="ECO:0000256" key="2">
    <source>
        <dbReference type="ARBA" id="ARBA00011044"/>
    </source>
</evidence>
<accession>A0AA96X001</accession>
<feature type="domain" description="Cas12f1-like TNB" evidence="7">
    <location>
        <begin position="292"/>
        <end position="354"/>
    </location>
</feature>
<evidence type="ECO:0000256" key="1">
    <source>
        <dbReference type="ARBA" id="ARBA00008761"/>
    </source>
</evidence>
<proteinExistence type="inferred from homology"/>
<sequence length="400" mass="46009">MSNYTVRKLKIGNTEQMQSLSRAAGELYSRTVVSFWRVVRHKDRWIKPSSMMRWLPNDSENRLHAHSADAVVQNFYASLKSWRERRKLDPDARPPRRRKFFYKVQWKSSAIRVKDGKLLLSNGQGNAPLIIDWEWGKPKLVEMGWDGSEYEIRACYATDEVKPKESGLVAGVDLGEIHLAVAYDGEQTYIVNGRLLRSKRRYQNKLKAKLSAKIDIKKLGSKRRKRLIRSKQRQLARLNNQIKDIQHKQTTKLVSTLNARGVQTVVIGDIRDIRKSVDYGKKANQKIHQMLHGATRQMITYKAEKLGMIIALQDERYTSQTCPQCGKRHKPKNRFYKCSCGFHFHRDGVGSINIRKKYLGLLEVPVVGVMASPIGLRFYAHSRCSSTRALASGSERIPCL</sequence>
<dbReference type="EMBL" id="CP130144">
    <property type="protein sequence ID" value="WNZ47239.1"/>
    <property type="molecule type" value="Genomic_DNA"/>
</dbReference>
<dbReference type="AlphaFoldDB" id="A0AA96X001"/>
<comment type="similarity">
    <text evidence="2">In the N-terminal section; belongs to the transposase 2 family.</text>
</comment>
<protein>
    <submittedName>
        <fullName evidence="8">Transposase</fullName>
    </submittedName>
</protein>
<evidence type="ECO:0000256" key="3">
    <source>
        <dbReference type="ARBA" id="ARBA00022578"/>
    </source>
</evidence>
<evidence type="ECO:0000259" key="7">
    <source>
        <dbReference type="Pfam" id="PF07282"/>
    </source>
</evidence>
<dbReference type="NCBIfam" id="NF040570">
    <property type="entry name" value="guided_TnpB"/>
    <property type="match status" value="1"/>
</dbReference>
<dbReference type="InterPro" id="IPR001959">
    <property type="entry name" value="Transposase"/>
</dbReference>
<reference evidence="8" key="1">
    <citation type="journal article" date="2023" name="Plants (Basel)">
        <title>Genomic Analysis of Leptolyngbya boryana CZ1 Reveals Efficient Carbon Fixation Modules.</title>
        <authorList>
            <person name="Bai X."/>
            <person name="Wang H."/>
            <person name="Cheng W."/>
            <person name="Wang J."/>
            <person name="Ma M."/>
            <person name="Hu H."/>
            <person name="Song Z."/>
            <person name="Ma H."/>
            <person name="Fan Y."/>
            <person name="Du C."/>
            <person name="Xu J."/>
        </authorList>
    </citation>
    <scope>NUCLEOTIDE SEQUENCE</scope>
    <source>
        <strain evidence="8">CZ1</strain>
    </source>
</reference>
<organism evidence="8">
    <name type="scientific">Leptolyngbya boryana CZ1</name>
    <dbReference type="NCBI Taxonomy" id="3060204"/>
    <lineage>
        <taxon>Bacteria</taxon>
        <taxon>Bacillati</taxon>
        <taxon>Cyanobacteriota</taxon>
        <taxon>Cyanophyceae</taxon>
        <taxon>Leptolyngbyales</taxon>
        <taxon>Leptolyngbyaceae</taxon>
        <taxon>Leptolyngbya group</taxon>
        <taxon>Leptolyngbya</taxon>
    </lineage>
</organism>
<evidence type="ECO:0000259" key="6">
    <source>
        <dbReference type="Pfam" id="PF01385"/>
    </source>
</evidence>
<dbReference type="PANTHER" id="PTHR30405:SF11">
    <property type="entry name" value="RNA-GUIDED DNA ENDONUCLEASE RV2885C-RELATED"/>
    <property type="match status" value="1"/>
</dbReference>
<dbReference type="Pfam" id="PF07282">
    <property type="entry name" value="Cas12f1-like_TNB"/>
    <property type="match status" value="1"/>
</dbReference>
<keyword evidence="3" id="KW-0815">Transposition</keyword>
<name>A0AA96X001_LEPBY</name>
<evidence type="ECO:0000256" key="4">
    <source>
        <dbReference type="ARBA" id="ARBA00023125"/>
    </source>
</evidence>
<dbReference type="InterPro" id="IPR010095">
    <property type="entry name" value="Cas12f1-like_TNB"/>
</dbReference>
<comment type="similarity">
    <text evidence="1">In the C-terminal section; belongs to the transposase 35 family.</text>
</comment>
<dbReference type="Pfam" id="PF01385">
    <property type="entry name" value="OrfB_IS605"/>
    <property type="match status" value="1"/>
</dbReference>
<keyword evidence="4" id="KW-0238">DNA-binding</keyword>
<reference evidence="8" key="2">
    <citation type="submission" date="2023-07" db="EMBL/GenBank/DDBJ databases">
        <authorList>
            <person name="Bai X.-H."/>
            <person name="Wang H.-H."/>
            <person name="Wang J."/>
            <person name="Ma M.-Y."/>
            <person name="Hu H.-H."/>
            <person name="Song Z.-L."/>
            <person name="Ma H.-G."/>
            <person name="Fan Y."/>
            <person name="Du C.-Y."/>
            <person name="Xu J.-C."/>
        </authorList>
    </citation>
    <scope>NUCLEOTIDE SEQUENCE</scope>
    <source>
        <strain evidence="8">CZ1</strain>
    </source>
</reference>
<keyword evidence="5" id="KW-0233">DNA recombination</keyword>
<dbReference type="InterPro" id="IPR051399">
    <property type="entry name" value="RNA-guided_DNA_endo/Transpos"/>
</dbReference>
<dbReference type="PANTHER" id="PTHR30405">
    <property type="entry name" value="TRANSPOSASE"/>
    <property type="match status" value="1"/>
</dbReference>
<evidence type="ECO:0000313" key="8">
    <source>
        <dbReference type="EMBL" id="WNZ47239.1"/>
    </source>
</evidence>
<dbReference type="RefSeq" id="WP_316428010.1">
    <property type="nucleotide sequence ID" value="NZ_CP130144.1"/>
</dbReference>
<feature type="domain" description="Probable transposase IS891/IS1136/IS1341" evidence="6">
    <location>
        <begin position="156"/>
        <end position="273"/>
    </location>
</feature>
<dbReference type="GO" id="GO:0032196">
    <property type="term" value="P:transposition"/>
    <property type="evidence" value="ECO:0007669"/>
    <property type="project" value="UniProtKB-KW"/>
</dbReference>
<dbReference type="NCBIfam" id="TIGR01766">
    <property type="entry name" value="IS200/IS605 family accessory protein TnpB-like domain"/>
    <property type="match status" value="1"/>
</dbReference>
<evidence type="ECO:0000256" key="5">
    <source>
        <dbReference type="ARBA" id="ARBA00023172"/>
    </source>
</evidence>
<dbReference type="GO" id="GO:0003677">
    <property type="term" value="F:DNA binding"/>
    <property type="evidence" value="ECO:0007669"/>
    <property type="project" value="UniProtKB-KW"/>
</dbReference>
<dbReference type="GO" id="GO:0006310">
    <property type="term" value="P:DNA recombination"/>
    <property type="evidence" value="ECO:0007669"/>
    <property type="project" value="UniProtKB-KW"/>
</dbReference>
<gene>
    <name evidence="8" type="ORF">Q2T42_05235</name>
</gene>